<dbReference type="PANTHER" id="PTHR43420:SF47">
    <property type="entry name" value="N-ACETYLTRANSFERASE DOMAIN-CONTAINING PROTEIN"/>
    <property type="match status" value="1"/>
</dbReference>
<feature type="domain" description="N-acetyltransferase" evidence="3">
    <location>
        <begin position="3"/>
        <end position="169"/>
    </location>
</feature>
<evidence type="ECO:0000313" key="5">
    <source>
        <dbReference type="Proteomes" id="UP000766698"/>
    </source>
</evidence>
<keyword evidence="2" id="KW-0012">Acyltransferase</keyword>
<reference evidence="5" key="1">
    <citation type="journal article" date="2020" name="Syst. Appl. Microbiol.">
        <title>Streptomyces alkaliterrae sp. nov., isolated from an alkaline soil, and emended descriptions of Streptomyces alkaliphilus, Streptomyces calidiresistens and Streptomyces durbertensis.</title>
        <authorList>
            <person name="Swiecimska M."/>
            <person name="Golinska P."/>
            <person name="Nouioui I."/>
            <person name="Wypij M."/>
            <person name="Rai M."/>
            <person name="Sangal V."/>
            <person name="Goodfellow M."/>
        </authorList>
    </citation>
    <scope>NUCLEOTIDE SEQUENCE [LARGE SCALE GENOMIC DNA]</scope>
    <source>
        <strain evidence="5">DSM 104538</strain>
    </source>
</reference>
<dbReference type="EMBL" id="WMLF01000878">
    <property type="protein sequence ID" value="MBB1247248.1"/>
    <property type="molecule type" value="Genomic_DNA"/>
</dbReference>
<proteinExistence type="predicted"/>
<evidence type="ECO:0000313" key="4">
    <source>
        <dbReference type="EMBL" id="MBB1247248.1"/>
    </source>
</evidence>
<keyword evidence="1" id="KW-0808">Transferase</keyword>
<gene>
    <name evidence="4" type="ORF">GL263_27430</name>
</gene>
<organism evidence="4 5">
    <name type="scientific">Streptomyces durbertensis</name>
    <dbReference type="NCBI Taxonomy" id="2448886"/>
    <lineage>
        <taxon>Bacteria</taxon>
        <taxon>Bacillati</taxon>
        <taxon>Actinomycetota</taxon>
        <taxon>Actinomycetes</taxon>
        <taxon>Kitasatosporales</taxon>
        <taxon>Streptomycetaceae</taxon>
        <taxon>Streptomyces</taxon>
    </lineage>
</organism>
<evidence type="ECO:0000256" key="1">
    <source>
        <dbReference type="ARBA" id="ARBA00022679"/>
    </source>
</evidence>
<dbReference type="RefSeq" id="WP_182858420.1">
    <property type="nucleotide sequence ID" value="NZ_WMLF01000878.1"/>
</dbReference>
<dbReference type="SUPFAM" id="SSF55729">
    <property type="entry name" value="Acyl-CoA N-acyltransferases (Nat)"/>
    <property type="match status" value="1"/>
</dbReference>
<comment type="caution">
    <text evidence="4">The sequence shown here is derived from an EMBL/GenBank/DDBJ whole genome shotgun (WGS) entry which is preliminary data.</text>
</comment>
<sequence>MEYVIRRVRADEWRELRDLRLAALADRVADVAFGETYAASVAYPEELWRQRASDGAEGESSATFVGHVEGGGELAGMMVVVREEGQASLFGVYVRPEHRGRGLAALLLDRATRWAWARPGTGRLALHVHERNERARAFYENRGFRPTGRTEAHRGAGGGTVLEMARWAAPSVVDGRDELVEEA</sequence>
<dbReference type="PANTHER" id="PTHR43420">
    <property type="entry name" value="ACETYLTRANSFERASE"/>
    <property type="match status" value="1"/>
</dbReference>
<dbReference type="Pfam" id="PF00583">
    <property type="entry name" value="Acetyltransf_1"/>
    <property type="match status" value="1"/>
</dbReference>
<dbReference type="Gene3D" id="3.40.630.30">
    <property type="match status" value="1"/>
</dbReference>
<accession>A0ABR6EPH9</accession>
<evidence type="ECO:0000256" key="2">
    <source>
        <dbReference type="ARBA" id="ARBA00023315"/>
    </source>
</evidence>
<dbReference type="CDD" id="cd04301">
    <property type="entry name" value="NAT_SF"/>
    <property type="match status" value="1"/>
</dbReference>
<feature type="non-terminal residue" evidence="4">
    <location>
        <position position="183"/>
    </location>
</feature>
<evidence type="ECO:0000259" key="3">
    <source>
        <dbReference type="PROSITE" id="PS51186"/>
    </source>
</evidence>
<keyword evidence="5" id="KW-1185">Reference proteome</keyword>
<dbReference type="InterPro" id="IPR050680">
    <property type="entry name" value="YpeA/RimI_acetyltransf"/>
</dbReference>
<name>A0ABR6EPH9_9ACTN</name>
<dbReference type="InterPro" id="IPR000182">
    <property type="entry name" value="GNAT_dom"/>
</dbReference>
<protein>
    <submittedName>
        <fullName evidence="4">GNAT family N-acetyltransferase</fullName>
    </submittedName>
</protein>
<dbReference type="InterPro" id="IPR016181">
    <property type="entry name" value="Acyl_CoA_acyltransferase"/>
</dbReference>
<dbReference type="PROSITE" id="PS51186">
    <property type="entry name" value="GNAT"/>
    <property type="match status" value="1"/>
</dbReference>
<dbReference type="Proteomes" id="UP000766698">
    <property type="component" value="Unassembled WGS sequence"/>
</dbReference>